<reference evidence="1" key="2">
    <citation type="journal article" date="2015" name="Data Brief">
        <title>Shoot transcriptome of the giant reed, Arundo donax.</title>
        <authorList>
            <person name="Barrero R.A."/>
            <person name="Guerrero F.D."/>
            <person name="Moolhuijzen P."/>
            <person name="Goolsby J.A."/>
            <person name="Tidwell J."/>
            <person name="Bellgard S.E."/>
            <person name="Bellgard M.I."/>
        </authorList>
    </citation>
    <scope>NUCLEOTIDE SEQUENCE</scope>
    <source>
        <tissue evidence="1">Shoot tissue taken approximately 20 cm above the soil surface</tissue>
    </source>
</reference>
<name>A0A0A8ZFT2_ARUDO</name>
<proteinExistence type="predicted"/>
<dbReference type="EMBL" id="GBRH01260264">
    <property type="protein sequence ID" value="JAD37631.1"/>
    <property type="molecule type" value="Transcribed_RNA"/>
</dbReference>
<evidence type="ECO:0000313" key="1">
    <source>
        <dbReference type="EMBL" id="JAD37631.1"/>
    </source>
</evidence>
<accession>A0A0A8ZFT2</accession>
<organism evidence="1">
    <name type="scientific">Arundo donax</name>
    <name type="common">Giant reed</name>
    <name type="synonym">Donax arundinaceus</name>
    <dbReference type="NCBI Taxonomy" id="35708"/>
    <lineage>
        <taxon>Eukaryota</taxon>
        <taxon>Viridiplantae</taxon>
        <taxon>Streptophyta</taxon>
        <taxon>Embryophyta</taxon>
        <taxon>Tracheophyta</taxon>
        <taxon>Spermatophyta</taxon>
        <taxon>Magnoliopsida</taxon>
        <taxon>Liliopsida</taxon>
        <taxon>Poales</taxon>
        <taxon>Poaceae</taxon>
        <taxon>PACMAD clade</taxon>
        <taxon>Arundinoideae</taxon>
        <taxon>Arundineae</taxon>
        <taxon>Arundo</taxon>
    </lineage>
</organism>
<reference evidence="1" key="1">
    <citation type="submission" date="2014-09" db="EMBL/GenBank/DDBJ databases">
        <authorList>
            <person name="Magalhaes I.L.F."/>
            <person name="Oliveira U."/>
            <person name="Santos F.R."/>
            <person name="Vidigal T.H.D.A."/>
            <person name="Brescovit A.D."/>
            <person name="Santos A.J."/>
        </authorList>
    </citation>
    <scope>NUCLEOTIDE SEQUENCE</scope>
    <source>
        <tissue evidence="1">Shoot tissue taken approximately 20 cm above the soil surface</tissue>
    </source>
</reference>
<sequence length="26" mass="3107">MRISEDPDPYGTSWHQILENYFSSYA</sequence>
<dbReference type="AlphaFoldDB" id="A0A0A8ZFT2"/>
<protein>
    <submittedName>
        <fullName evidence="1">Uncharacterized protein</fullName>
    </submittedName>
</protein>